<reference evidence="1 2" key="1">
    <citation type="submission" date="2018-06" db="EMBL/GenBank/DDBJ databases">
        <authorList>
            <consortium name="Pathogen Informatics"/>
            <person name="Doyle S."/>
        </authorList>
    </citation>
    <scope>NUCLEOTIDE SEQUENCE [LARGE SCALE GENOMIC DNA]</scope>
    <source>
        <strain evidence="1 2">NCTC7295</strain>
    </source>
</reference>
<dbReference type="Proteomes" id="UP000254124">
    <property type="component" value="Unassembled WGS sequence"/>
</dbReference>
<sequence length="91" mass="10269">MNRNSVRYRPTPSAAVTLSAFNITNSTNVGANFYLMSIQRDCRQIFQFSEFRFFTGNLLLNSAQLLNNVVGRVDVNLVVYGIQNNKVAVFT</sequence>
<evidence type="ECO:0000313" key="2">
    <source>
        <dbReference type="Proteomes" id="UP000254124"/>
    </source>
</evidence>
<accession>A0A379RZ87</accession>
<dbReference type="EMBL" id="UGWZ01000001">
    <property type="protein sequence ID" value="SUG13956.1"/>
    <property type="molecule type" value="Genomic_DNA"/>
</dbReference>
<protein>
    <submittedName>
        <fullName evidence="1">Uncharacterized protein</fullName>
    </submittedName>
</protein>
<name>A0A379RZ87_SALER</name>
<gene>
    <name evidence="1" type="ORF">NCTC7295_01561</name>
</gene>
<proteinExistence type="predicted"/>
<dbReference type="AlphaFoldDB" id="A0A379RZ87"/>
<evidence type="ECO:0000313" key="1">
    <source>
        <dbReference type="EMBL" id="SUG13956.1"/>
    </source>
</evidence>
<organism evidence="1 2">
    <name type="scientific">Salmonella enterica subsp. arizonae</name>
    <dbReference type="NCBI Taxonomy" id="59203"/>
    <lineage>
        <taxon>Bacteria</taxon>
        <taxon>Pseudomonadati</taxon>
        <taxon>Pseudomonadota</taxon>
        <taxon>Gammaproteobacteria</taxon>
        <taxon>Enterobacterales</taxon>
        <taxon>Enterobacteriaceae</taxon>
        <taxon>Salmonella</taxon>
    </lineage>
</organism>